<dbReference type="EMBL" id="BIFH01000027">
    <property type="protein sequence ID" value="GCD98218.1"/>
    <property type="molecule type" value="Genomic_DNA"/>
</dbReference>
<evidence type="ECO:0000313" key="4">
    <source>
        <dbReference type="Proteomes" id="UP000286931"/>
    </source>
</evidence>
<organism evidence="3 4">
    <name type="scientific">Embleya hyalina</name>
    <dbReference type="NCBI Taxonomy" id="516124"/>
    <lineage>
        <taxon>Bacteria</taxon>
        <taxon>Bacillati</taxon>
        <taxon>Actinomycetota</taxon>
        <taxon>Actinomycetes</taxon>
        <taxon>Kitasatosporales</taxon>
        <taxon>Streptomycetaceae</taxon>
        <taxon>Embleya</taxon>
    </lineage>
</organism>
<dbReference type="GO" id="GO:0016787">
    <property type="term" value="F:hydrolase activity"/>
    <property type="evidence" value="ECO:0007669"/>
    <property type="project" value="UniProtKB-KW"/>
</dbReference>
<keyword evidence="4" id="KW-1185">Reference proteome</keyword>
<dbReference type="Proteomes" id="UP000286931">
    <property type="component" value="Unassembled WGS sequence"/>
</dbReference>
<sequence length="394" mass="42062">MAGHVFTSLAPVAFGARPAGKRLERVRRSPHFRDGSFRNPVPTRRGSPGALGKMMRAQRAASGLRRPAGAIPLVTASAADFAKAPATGLRASWLGHATVFVEMDGVRVLFDPVWSTRCSPSAAFGPARLHAVPVRFADLPDPDVVVVSHDHYDHLDLATIVALARRERVLFVVPLGIGAHLERWGVAEDRITELDWHESGEVAGLTFTATPARHYCNRGARVLGTVLWASWVVAGPRHRVFHSGDSGYFPGFADIGREHGPFDLTMIQAGAYAEAWPEVHLHPEGAVRAHADLGGGLMLPIHWGTFDLAPHAWEEPAERSVAAARALGTGLVIPRPGALFEPALVDGAEVEPWWREVSAAPERWAPTTAAEPAAVEPVGLVIPAVSSGSAVSAG</sequence>
<dbReference type="OrthoDB" id="9805728at2"/>
<feature type="region of interest" description="Disordered" evidence="1">
    <location>
        <begin position="24"/>
        <end position="50"/>
    </location>
</feature>
<dbReference type="PANTHER" id="PTHR15032:SF4">
    <property type="entry name" value="N-ACYL-PHOSPHATIDYLETHANOLAMINE-HYDROLYZING PHOSPHOLIPASE D"/>
    <property type="match status" value="1"/>
</dbReference>
<dbReference type="InterPro" id="IPR001279">
    <property type="entry name" value="Metallo-B-lactamas"/>
</dbReference>
<proteinExistence type="predicted"/>
<feature type="compositionally biased region" description="Basic and acidic residues" evidence="1">
    <location>
        <begin position="24"/>
        <end position="36"/>
    </location>
</feature>
<dbReference type="AlphaFoldDB" id="A0A401YUA7"/>
<dbReference type="GO" id="GO:0005737">
    <property type="term" value="C:cytoplasm"/>
    <property type="evidence" value="ECO:0007669"/>
    <property type="project" value="TreeGrafter"/>
</dbReference>
<dbReference type="Pfam" id="PF12706">
    <property type="entry name" value="Lactamase_B_2"/>
    <property type="match status" value="1"/>
</dbReference>
<protein>
    <submittedName>
        <fullName evidence="3">MBL fold metallo-hydrolase</fullName>
    </submittedName>
</protein>
<gene>
    <name evidence="3" type="ORF">EHYA_05919</name>
</gene>
<evidence type="ECO:0000256" key="1">
    <source>
        <dbReference type="SAM" id="MobiDB-lite"/>
    </source>
</evidence>
<evidence type="ECO:0000313" key="3">
    <source>
        <dbReference type="EMBL" id="GCD98218.1"/>
    </source>
</evidence>
<comment type="caution">
    <text evidence="3">The sequence shown here is derived from an EMBL/GenBank/DDBJ whole genome shotgun (WGS) entry which is preliminary data.</text>
</comment>
<accession>A0A401YUA7</accession>
<dbReference type="Gene3D" id="3.60.15.10">
    <property type="entry name" value="Ribonuclease Z/Hydroxyacylglutathione hydrolase-like"/>
    <property type="match status" value="1"/>
</dbReference>
<dbReference type="InterPro" id="IPR036866">
    <property type="entry name" value="RibonucZ/Hydroxyglut_hydro"/>
</dbReference>
<dbReference type="PANTHER" id="PTHR15032">
    <property type="entry name" value="N-ACYL-PHOSPHATIDYLETHANOLAMINE-HYDROLYZING PHOSPHOLIPASE D"/>
    <property type="match status" value="1"/>
</dbReference>
<evidence type="ECO:0000259" key="2">
    <source>
        <dbReference type="Pfam" id="PF12706"/>
    </source>
</evidence>
<feature type="domain" description="Metallo-beta-lactamase" evidence="2">
    <location>
        <begin position="107"/>
        <end position="303"/>
    </location>
</feature>
<keyword evidence="3" id="KW-0378">Hydrolase</keyword>
<dbReference type="SUPFAM" id="SSF56281">
    <property type="entry name" value="Metallo-hydrolase/oxidoreductase"/>
    <property type="match status" value="1"/>
</dbReference>
<dbReference type="RefSeq" id="WP_126640151.1">
    <property type="nucleotide sequence ID" value="NZ_BIFH01000027.1"/>
</dbReference>
<reference evidence="3 4" key="1">
    <citation type="submission" date="2018-12" db="EMBL/GenBank/DDBJ databases">
        <title>Draft genome sequence of Embleya hyalina NBRC 13850T.</title>
        <authorList>
            <person name="Komaki H."/>
            <person name="Hosoyama A."/>
            <person name="Kimura A."/>
            <person name="Ichikawa N."/>
            <person name="Tamura T."/>
        </authorList>
    </citation>
    <scope>NUCLEOTIDE SEQUENCE [LARGE SCALE GENOMIC DNA]</scope>
    <source>
        <strain evidence="3 4">NBRC 13850</strain>
    </source>
</reference>
<name>A0A401YUA7_9ACTN</name>